<evidence type="ECO:0000313" key="2">
    <source>
        <dbReference type="EMBL" id="WNL49723.1"/>
    </source>
</evidence>
<accession>A0AA96IXI5</accession>
<dbReference type="InterPro" id="IPR002575">
    <property type="entry name" value="Aminoglycoside_PTrfase"/>
</dbReference>
<dbReference type="SUPFAM" id="SSF56112">
    <property type="entry name" value="Protein kinase-like (PK-like)"/>
    <property type="match status" value="1"/>
</dbReference>
<dbReference type="InterPro" id="IPR011009">
    <property type="entry name" value="Kinase-like_dom_sf"/>
</dbReference>
<feature type="domain" description="Aminoglycoside phosphotransferase" evidence="1">
    <location>
        <begin position="158"/>
        <end position="196"/>
    </location>
</feature>
<keyword evidence="2" id="KW-0808">Transferase</keyword>
<name>A0AA96IXI5_9VIRU</name>
<proteinExistence type="predicted"/>
<dbReference type="Gene3D" id="3.90.1200.10">
    <property type="match status" value="1"/>
</dbReference>
<reference evidence="2" key="1">
    <citation type="submission" date="2023-07" db="EMBL/GenBank/DDBJ databases">
        <authorList>
            <person name="Xia Y."/>
        </authorList>
    </citation>
    <scope>NUCLEOTIDE SEQUENCE</scope>
    <source>
        <strain evidence="2">F</strain>
    </source>
</reference>
<organism evidence="2">
    <name type="scientific">Marseillevirus sp</name>
    <dbReference type="NCBI Taxonomy" id="2809551"/>
    <lineage>
        <taxon>Viruses</taxon>
        <taxon>Varidnaviria</taxon>
        <taxon>Bamfordvirae</taxon>
        <taxon>Nucleocytoviricota</taxon>
        <taxon>Megaviricetes</taxon>
        <taxon>Pimascovirales</taxon>
        <taxon>Pimascovirales incertae sedis</taxon>
        <taxon>Marseilleviridae</taxon>
        <taxon>Marseillevirus</taxon>
    </lineage>
</organism>
<keyword evidence="2" id="KW-0418">Kinase</keyword>
<gene>
    <name evidence="2" type="ORF">MarFTMF_207</name>
</gene>
<sequence>MASVIKVEAEGKTLFFRGEDDIDAQYNLDLWVEAKELALRPKENPREYLKFCRMYGGEEPDEIEFYQHLDGTELTPKLLRFGTYFSFTATYGESGLVLDHSCAFIGIERFGKSLEEIYGSSSETMLSSKDMLENDALFDRAFPPEKFPQEIRESVLELAQCLYDENVDHGDFHAGNVLMDEHGVTKVIDFECASIDL</sequence>
<dbReference type="Pfam" id="PF01636">
    <property type="entry name" value="APH"/>
    <property type="match status" value="1"/>
</dbReference>
<protein>
    <submittedName>
        <fullName evidence="2">Serine threonine protein kinase</fullName>
    </submittedName>
</protein>
<dbReference type="GO" id="GO:0016301">
    <property type="term" value="F:kinase activity"/>
    <property type="evidence" value="ECO:0007669"/>
    <property type="project" value="UniProtKB-KW"/>
</dbReference>
<dbReference type="EMBL" id="OR343188">
    <property type="protein sequence ID" value="WNL49723.1"/>
    <property type="molecule type" value="Genomic_DNA"/>
</dbReference>
<evidence type="ECO:0000259" key="1">
    <source>
        <dbReference type="Pfam" id="PF01636"/>
    </source>
</evidence>